<keyword evidence="1" id="KW-0812">Transmembrane</keyword>
<feature type="transmembrane region" description="Helical" evidence="1">
    <location>
        <begin position="15"/>
        <end position="32"/>
    </location>
</feature>
<gene>
    <name evidence="2" type="ORF">ACT75_01015</name>
    <name evidence="3" type="ORF">CQR80_02530</name>
</gene>
<sequence>MEDWHLSRLDDMKKLIIFFIYTFIISSCIDLTKRLDDEFLGVVKKNELYSNIIELPGNQVNELTFRVNIEPVESGIKWEANNGKFFRTRTAKKDYGSITIEGKPNTIGNIYINFYWSTYGTNISTGRKFQKRYILKVEE</sequence>
<keyword evidence="1" id="KW-0472">Membrane</keyword>
<dbReference type="EMBL" id="PCGW01000003">
    <property type="protein sequence ID" value="PHO21336.1"/>
    <property type="molecule type" value="Genomic_DNA"/>
</dbReference>
<organism evidence="2 4">
    <name type="scientific">Aggregatibacter actinomycetemcomitans</name>
    <name type="common">Actinobacillus actinomycetemcomitans</name>
    <name type="synonym">Haemophilus actinomycetemcomitans</name>
    <dbReference type="NCBI Taxonomy" id="714"/>
    <lineage>
        <taxon>Bacteria</taxon>
        <taxon>Pseudomonadati</taxon>
        <taxon>Pseudomonadota</taxon>
        <taxon>Gammaproteobacteria</taxon>
        <taxon>Pasteurellales</taxon>
        <taxon>Pasteurellaceae</taxon>
        <taxon>Aggregatibacter</taxon>
    </lineage>
</organism>
<dbReference type="Proteomes" id="UP000072236">
    <property type="component" value="Chromosome"/>
</dbReference>
<reference evidence="3 5" key="2">
    <citation type="submission" date="2017-10" db="EMBL/GenBank/DDBJ databases">
        <title>Draft genome sequences of Aggregatibacter actinomycetemcomitans strains 310a and 310b.</title>
        <authorList>
            <person name="May A.C."/>
            <person name="Ohta H."/>
            <person name="Maeda H."/>
            <person name="Kokeguchi S."/>
            <person name="Cugini C."/>
        </authorList>
    </citation>
    <scope>NUCLEOTIDE SEQUENCE [LARGE SCALE GENOMIC DNA]</scope>
    <source>
        <strain evidence="3 5">310b</strain>
    </source>
</reference>
<keyword evidence="1" id="KW-1133">Transmembrane helix</keyword>
<dbReference type="KEGG" id="aact:ACT75_01015"/>
<evidence type="ECO:0000313" key="3">
    <source>
        <dbReference type="EMBL" id="PHO21336.1"/>
    </source>
</evidence>
<protein>
    <submittedName>
        <fullName evidence="2">Uncharacterized protein</fullName>
    </submittedName>
</protein>
<proteinExistence type="predicted"/>
<reference evidence="2 4" key="1">
    <citation type="submission" date="2015-10" db="EMBL/GenBank/DDBJ databases">
        <title>Tn-seq of a polymicrobial infection.</title>
        <authorList>
            <person name="Stacy A."/>
            <person name="Rumbaugh K.P."/>
            <person name="Whiteley M."/>
        </authorList>
    </citation>
    <scope>NUCLEOTIDE SEQUENCE [LARGE SCALE GENOMIC DNA]</scope>
    <source>
        <strain evidence="2 4">624</strain>
    </source>
</reference>
<accession>A0A5D0EMP4</accession>
<name>A0A5D0EMP4_AGGAC</name>
<keyword evidence="5" id="KW-1185">Reference proteome</keyword>
<dbReference type="EMBL" id="CP012959">
    <property type="protein sequence ID" value="AMQ93209.1"/>
    <property type="molecule type" value="Genomic_DNA"/>
</dbReference>
<dbReference type="RefSeq" id="WP_005538293.1">
    <property type="nucleotide sequence ID" value="NZ_CP012959.1"/>
</dbReference>
<dbReference type="OrthoDB" id="6636547at2"/>
<evidence type="ECO:0000313" key="4">
    <source>
        <dbReference type="Proteomes" id="UP000072236"/>
    </source>
</evidence>
<dbReference type="AlphaFoldDB" id="A0A5D0EMP4"/>
<evidence type="ECO:0000256" key="1">
    <source>
        <dbReference type="SAM" id="Phobius"/>
    </source>
</evidence>
<evidence type="ECO:0000313" key="5">
    <source>
        <dbReference type="Proteomes" id="UP000226080"/>
    </source>
</evidence>
<dbReference type="Proteomes" id="UP000226080">
    <property type="component" value="Unassembled WGS sequence"/>
</dbReference>
<evidence type="ECO:0000313" key="2">
    <source>
        <dbReference type="EMBL" id="AMQ93209.1"/>
    </source>
</evidence>